<comment type="function">
    <text evidence="5">This is one of the proteins that binds to the 5S RNA in the ribosome where it forms part of the central protuberance.</text>
</comment>
<name>A0A0G1IS95_9BACT</name>
<proteinExistence type="inferred from homology"/>
<dbReference type="InterPro" id="IPR029751">
    <property type="entry name" value="Ribosomal_L25_dom"/>
</dbReference>
<dbReference type="CDD" id="cd00495">
    <property type="entry name" value="Ribosomal_L25_TL5_CTC"/>
    <property type="match status" value="1"/>
</dbReference>
<evidence type="ECO:0000256" key="2">
    <source>
        <dbReference type="ARBA" id="ARBA00022884"/>
    </source>
</evidence>
<dbReference type="EMBL" id="LCIT01000023">
    <property type="protein sequence ID" value="KKT61803.1"/>
    <property type="molecule type" value="Genomic_DNA"/>
</dbReference>
<dbReference type="InterPro" id="IPR001021">
    <property type="entry name" value="Ribosomal_bL25_long"/>
</dbReference>
<evidence type="ECO:0000256" key="5">
    <source>
        <dbReference type="HAMAP-Rule" id="MF_01334"/>
    </source>
</evidence>
<dbReference type="HAMAP" id="MF_01334">
    <property type="entry name" value="Ribosomal_bL25_CTC"/>
    <property type="match status" value="1"/>
</dbReference>
<comment type="caution">
    <text evidence="8">The sequence shown here is derived from an EMBL/GenBank/DDBJ whole genome shotgun (WGS) entry which is preliminary data.</text>
</comment>
<dbReference type="GO" id="GO:0003735">
    <property type="term" value="F:structural constituent of ribosome"/>
    <property type="evidence" value="ECO:0007669"/>
    <property type="project" value="InterPro"/>
</dbReference>
<dbReference type="NCBIfam" id="TIGR00731">
    <property type="entry name" value="bL25_bact_ctc"/>
    <property type="match status" value="1"/>
</dbReference>
<keyword evidence="3 5" id="KW-0689">Ribosomal protein</keyword>
<sequence>MMLELKAEKRDIFGKKLEAFRKKGRLPAVFYGPKEEATPIFISSKDFKKIWKEMGESGVIRINLGNSKKEALIHEVALDPKKDEPIHVDFYTVLMDKLIQAVVPLEFSGVSPAVGDLGAVLVKVMREIEIEALPKNLPQELTADISKLAGFEDKILAKDIFLPLGVELKTNPEEVVAIVEAPKEEVQAPAEGRIAFEEIEVAGEKEKEKEGEEAEKE</sequence>
<accession>A0A0G1IS95</accession>
<dbReference type="GO" id="GO:0008097">
    <property type="term" value="F:5S rRNA binding"/>
    <property type="evidence" value="ECO:0007669"/>
    <property type="project" value="InterPro"/>
</dbReference>
<comment type="similarity">
    <text evidence="5">Belongs to the bacterial ribosomal protein bL25 family. CTC subfamily.</text>
</comment>
<dbReference type="GO" id="GO:0022625">
    <property type="term" value="C:cytosolic large ribosomal subunit"/>
    <property type="evidence" value="ECO:0007669"/>
    <property type="project" value="TreeGrafter"/>
</dbReference>
<dbReference type="PANTHER" id="PTHR33284:SF1">
    <property type="entry name" value="RIBOSOMAL PROTEIN L25_GLN-TRNA SYNTHETASE, ANTI-CODON-BINDING DOMAIN-CONTAINING PROTEIN"/>
    <property type="match status" value="1"/>
</dbReference>
<dbReference type="Gene3D" id="2.170.120.20">
    <property type="entry name" value="Ribosomal protein L25, beta domain"/>
    <property type="match status" value="1"/>
</dbReference>
<evidence type="ECO:0000313" key="8">
    <source>
        <dbReference type="EMBL" id="KKT61803.1"/>
    </source>
</evidence>
<dbReference type="Proteomes" id="UP000033945">
    <property type="component" value="Unassembled WGS sequence"/>
</dbReference>
<evidence type="ECO:0000259" key="6">
    <source>
        <dbReference type="Pfam" id="PF01386"/>
    </source>
</evidence>
<feature type="domain" description="Large ribosomal subunit protein bL25 L25" evidence="6">
    <location>
        <begin position="5"/>
        <end position="90"/>
    </location>
</feature>
<comment type="subunit">
    <text evidence="5">Part of the 50S ribosomal subunit; part of the 5S rRNA/L5/L18/L25 subcomplex. Contacts the 5S rRNA. Binds to the 5S rRNA independently of L5 and L18.</text>
</comment>
<dbReference type="Gene3D" id="2.40.240.10">
    <property type="entry name" value="Ribosomal Protein L25, Chain P"/>
    <property type="match status" value="1"/>
</dbReference>
<dbReference type="AlphaFoldDB" id="A0A0G1IS95"/>
<evidence type="ECO:0000256" key="1">
    <source>
        <dbReference type="ARBA" id="ARBA00022730"/>
    </source>
</evidence>
<evidence type="ECO:0000256" key="4">
    <source>
        <dbReference type="ARBA" id="ARBA00023274"/>
    </source>
</evidence>
<dbReference type="InterPro" id="IPR011035">
    <property type="entry name" value="Ribosomal_bL25/Gln-tRNA_synth"/>
</dbReference>
<gene>
    <name evidence="5" type="primary">rplY</name>
    <name evidence="5" type="synonym">ctc</name>
    <name evidence="8" type="ORF">UW55_C0023G0003</name>
</gene>
<keyword evidence="2 5" id="KW-0694">RNA-binding</keyword>
<feature type="domain" description="Large ribosomal subunit protein bL25 beta" evidence="7">
    <location>
        <begin position="99"/>
        <end position="183"/>
    </location>
</feature>
<dbReference type="InterPro" id="IPR020930">
    <property type="entry name" value="Ribosomal_uL5_bac-type"/>
</dbReference>
<protein>
    <recommendedName>
        <fullName evidence="5">Large ribosomal subunit protein bL25</fullName>
    </recommendedName>
    <alternativeName>
        <fullName evidence="5">General stress protein CTC</fullName>
    </alternativeName>
</protein>
<dbReference type="Pfam" id="PF01386">
    <property type="entry name" value="Ribosomal_L25p"/>
    <property type="match status" value="1"/>
</dbReference>
<keyword evidence="1 5" id="KW-0699">rRNA-binding</keyword>
<dbReference type="PANTHER" id="PTHR33284">
    <property type="entry name" value="RIBOSOMAL PROTEIN L25/GLN-TRNA SYNTHETASE, ANTI-CODON-BINDING DOMAIN-CONTAINING PROTEIN"/>
    <property type="match status" value="1"/>
</dbReference>
<dbReference type="SUPFAM" id="SSF50715">
    <property type="entry name" value="Ribosomal protein L25-like"/>
    <property type="match status" value="1"/>
</dbReference>
<dbReference type="InterPro" id="IPR020057">
    <property type="entry name" value="Ribosomal_bL25_b-dom"/>
</dbReference>
<dbReference type="InterPro" id="IPR020056">
    <property type="entry name" value="Rbsml_bL25/Gln-tRNA_synth_N"/>
</dbReference>
<evidence type="ECO:0000313" key="9">
    <source>
        <dbReference type="Proteomes" id="UP000033945"/>
    </source>
</evidence>
<evidence type="ECO:0000256" key="3">
    <source>
        <dbReference type="ARBA" id="ARBA00022980"/>
    </source>
</evidence>
<dbReference type="Pfam" id="PF14693">
    <property type="entry name" value="Ribosomal_TL5_C"/>
    <property type="match status" value="1"/>
</dbReference>
<evidence type="ECO:0000259" key="7">
    <source>
        <dbReference type="Pfam" id="PF14693"/>
    </source>
</evidence>
<reference evidence="8 9" key="1">
    <citation type="journal article" date="2015" name="Nature">
        <title>rRNA introns, odd ribosomes, and small enigmatic genomes across a large radiation of phyla.</title>
        <authorList>
            <person name="Brown C.T."/>
            <person name="Hug L.A."/>
            <person name="Thomas B.C."/>
            <person name="Sharon I."/>
            <person name="Castelle C.J."/>
            <person name="Singh A."/>
            <person name="Wilkins M.J."/>
            <person name="Williams K.H."/>
            <person name="Banfield J.F."/>
        </authorList>
    </citation>
    <scope>NUCLEOTIDE SEQUENCE [LARGE SCALE GENOMIC DNA]</scope>
</reference>
<dbReference type="InterPro" id="IPR037121">
    <property type="entry name" value="Ribosomal_bL25_C"/>
</dbReference>
<dbReference type="GO" id="GO:0006412">
    <property type="term" value="P:translation"/>
    <property type="evidence" value="ECO:0007669"/>
    <property type="project" value="UniProtKB-UniRule"/>
</dbReference>
<keyword evidence="4 5" id="KW-0687">Ribonucleoprotein</keyword>
<organism evidence="8 9">
    <name type="scientific">Candidatus Giovannonibacteria bacterium GW2011_GWA2_44_26</name>
    <dbReference type="NCBI Taxonomy" id="1618648"/>
    <lineage>
        <taxon>Bacteria</taxon>
        <taxon>Candidatus Giovannoniibacteriota</taxon>
    </lineage>
</organism>